<sequence>MDLPKEIRLQVYEHLPIKTDVYPLSEQYSYNYDNTGLASNFADIGAKKKTPHVALVSNTISGLEILATCHEVHEEAQRIFRLQL</sequence>
<keyword evidence="2" id="KW-1185">Reference proteome</keyword>
<protein>
    <submittedName>
        <fullName evidence="1">Uncharacterized protein</fullName>
    </submittedName>
</protein>
<evidence type="ECO:0000313" key="1">
    <source>
        <dbReference type="EMBL" id="KAF2641922.1"/>
    </source>
</evidence>
<feature type="non-terminal residue" evidence="1">
    <location>
        <position position="84"/>
    </location>
</feature>
<dbReference type="AlphaFoldDB" id="A0A6A6S471"/>
<dbReference type="EMBL" id="MU006782">
    <property type="protein sequence ID" value="KAF2641922.1"/>
    <property type="molecule type" value="Genomic_DNA"/>
</dbReference>
<organism evidence="1 2">
    <name type="scientific">Massarina eburnea CBS 473.64</name>
    <dbReference type="NCBI Taxonomy" id="1395130"/>
    <lineage>
        <taxon>Eukaryota</taxon>
        <taxon>Fungi</taxon>
        <taxon>Dikarya</taxon>
        <taxon>Ascomycota</taxon>
        <taxon>Pezizomycotina</taxon>
        <taxon>Dothideomycetes</taxon>
        <taxon>Pleosporomycetidae</taxon>
        <taxon>Pleosporales</taxon>
        <taxon>Massarineae</taxon>
        <taxon>Massarinaceae</taxon>
        <taxon>Massarina</taxon>
    </lineage>
</organism>
<proteinExistence type="predicted"/>
<accession>A0A6A6S471</accession>
<gene>
    <name evidence="1" type="ORF">P280DRAFT_468410</name>
</gene>
<dbReference type="OrthoDB" id="5314997at2759"/>
<reference evidence="1" key="1">
    <citation type="journal article" date="2020" name="Stud. Mycol.">
        <title>101 Dothideomycetes genomes: a test case for predicting lifestyles and emergence of pathogens.</title>
        <authorList>
            <person name="Haridas S."/>
            <person name="Albert R."/>
            <person name="Binder M."/>
            <person name="Bloem J."/>
            <person name="Labutti K."/>
            <person name="Salamov A."/>
            <person name="Andreopoulos B."/>
            <person name="Baker S."/>
            <person name="Barry K."/>
            <person name="Bills G."/>
            <person name="Bluhm B."/>
            <person name="Cannon C."/>
            <person name="Castanera R."/>
            <person name="Culley D."/>
            <person name="Daum C."/>
            <person name="Ezra D."/>
            <person name="Gonzalez J."/>
            <person name="Henrissat B."/>
            <person name="Kuo A."/>
            <person name="Liang C."/>
            <person name="Lipzen A."/>
            <person name="Lutzoni F."/>
            <person name="Magnuson J."/>
            <person name="Mondo S."/>
            <person name="Nolan M."/>
            <person name="Ohm R."/>
            <person name="Pangilinan J."/>
            <person name="Park H.-J."/>
            <person name="Ramirez L."/>
            <person name="Alfaro M."/>
            <person name="Sun H."/>
            <person name="Tritt A."/>
            <person name="Yoshinaga Y."/>
            <person name="Zwiers L.-H."/>
            <person name="Turgeon B."/>
            <person name="Goodwin S."/>
            <person name="Spatafora J."/>
            <person name="Crous P."/>
            <person name="Grigoriev I."/>
        </authorList>
    </citation>
    <scope>NUCLEOTIDE SEQUENCE</scope>
    <source>
        <strain evidence="1">CBS 473.64</strain>
    </source>
</reference>
<name>A0A6A6S471_9PLEO</name>
<dbReference type="Proteomes" id="UP000799753">
    <property type="component" value="Unassembled WGS sequence"/>
</dbReference>
<evidence type="ECO:0000313" key="2">
    <source>
        <dbReference type="Proteomes" id="UP000799753"/>
    </source>
</evidence>